<dbReference type="Proteomes" id="UP001210925">
    <property type="component" value="Unassembled WGS sequence"/>
</dbReference>
<dbReference type="Gene3D" id="3.40.50.300">
    <property type="entry name" value="P-loop containing nucleotide triphosphate hydrolases"/>
    <property type="match status" value="1"/>
</dbReference>
<evidence type="ECO:0000259" key="8">
    <source>
        <dbReference type="PROSITE" id="PS51719"/>
    </source>
</evidence>
<keyword evidence="2 6" id="KW-0547">Nucleotide-binding</keyword>
<dbReference type="InterPro" id="IPR030379">
    <property type="entry name" value="G_SEPTIN_dom"/>
</dbReference>
<dbReference type="GO" id="GO:0000281">
    <property type="term" value="P:mitotic cytokinesis"/>
    <property type="evidence" value="ECO:0007669"/>
    <property type="project" value="UniProtKB-ARBA"/>
</dbReference>
<dbReference type="CDD" id="cd01850">
    <property type="entry name" value="CDC_Septin"/>
    <property type="match status" value="1"/>
</dbReference>
<keyword evidence="4 6" id="KW-0342">GTP-binding</keyword>
<evidence type="ECO:0000256" key="5">
    <source>
        <dbReference type="ARBA" id="ARBA00023306"/>
    </source>
</evidence>
<dbReference type="GO" id="GO:0031105">
    <property type="term" value="C:septin complex"/>
    <property type="evidence" value="ECO:0007669"/>
    <property type="project" value="UniProtKB-ARBA"/>
</dbReference>
<name>A0AAD5UK56_9FUNG</name>
<evidence type="ECO:0000256" key="1">
    <source>
        <dbReference type="ARBA" id="ARBA00022618"/>
    </source>
</evidence>
<dbReference type="EMBL" id="JADGKB010000038">
    <property type="protein sequence ID" value="KAJ3257467.1"/>
    <property type="molecule type" value="Genomic_DNA"/>
</dbReference>
<dbReference type="InterPro" id="IPR016491">
    <property type="entry name" value="Septin"/>
</dbReference>
<organism evidence="9 10">
    <name type="scientific">Boothiomyces macroporosus</name>
    <dbReference type="NCBI Taxonomy" id="261099"/>
    <lineage>
        <taxon>Eukaryota</taxon>
        <taxon>Fungi</taxon>
        <taxon>Fungi incertae sedis</taxon>
        <taxon>Chytridiomycota</taxon>
        <taxon>Chytridiomycota incertae sedis</taxon>
        <taxon>Chytridiomycetes</taxon>
        <taxon>Rhizophydiales</taxon>
        <taxon>Terramycetaceae</taxon>
        <taxon>Boothiomyces</taxon>
    </lineage>
</organism>
<sequence>MPLEYALQFRGLNPDPGPWKLPRSVTLRPNSSLGIAELPKQQAKRSKKRPYAFNLMVAGESGLGKTTFLNTLFNAPLTEKIAPQNLFASKTVEINPTTFELTEDGVTLFLTVIDTPGFGDQLNRETNFEPIINYIEKQHDKYLAAERSQEIRGNIPDTRVHALLYFLPPTGINRMNDLDVEFLQRICSKVNVIPVIAKADALAPEEVSLYKKAILRDFEQYDIRAYPTFHAEDREFIAELEQHIPFTVIGSDKLINVNGKMVRGRSYRWGNVEVENPLHCDFVHLRELLIGTNMQDLIDTTHSIHYATYRGQKIRGNGRPESFLACDDFYESRIENAKRNLADEMQKKEEAMRQRFVAKVREKEQSLREREEALNNTRQKMLEELEALRKTVEAEEVAYNELVSAKQKK</sequence>
<evidence type="ECO:0000256" key="7">
    <source>
        <dbReference type="SAM" id="Coils"/>
    </source>
</evidence>
<evidence type="ECO:0000256" key="2">
    <source>
        <dbReference type="ARBA" id="ARBA00022741"/>
    </source>
</evidence>
<accession>A0AAD5UK56</accession>
<feature type="domain" description="Septin-type G" evidence="8">
    <location>
        <begin position="49"/>
        <end position="316"/>
    </location>
</feature>
<dbReference type="SUPFAM" id="SSF52540">
    <property type="entry name" value="P-loop containing nucleoside triphosphate hydrolases"/>
    <property type="match status" value="1"/>
</dbReference>
<evidence type="ECO:0000313" key="9">
    <source>
        <dbReference type="EMBL" id="KAJ3257467.1"/>
    </source>
</evidence>
<feature type="coiled-coil region" evidence="7">
    <location>
        <begin position="327"/>
        <end position="405"/>
    </location>
</feature>
<evidence type="ECO:0000256" key="6">
    <source>
        <dbReference type="RuleBase" id="RU004560"/>
    </source>
</evidence>
<dbReference type="InterPro" id="IPR027417">
    <property type="entry name" value="P-loop_NTPase"/>
</dbReference>
<dbReference type="PROSITE" id="PS51719">
    <property type="entry name" value="G_SEPTIN"/>
    <property type="match status" value="1"/>
</dbReference>
<evidence type="ECO:0000256" key="3">
    <source>
        <dbReference type="ARBA" id="ARBA00023054"/>
    </source>
</evidence>
<dbReference type="GO" id="GO:0005525">
    <property type="term" value="F:GTP binding"/>
    <property type="evidence" value="ECO:0007669"/>
    <property type="project" value="UniProtKB-KW"/>
</dbReference>
<dbReference type="AlphaFoldDB" id="A0AAD5UK56"/>
<comment type="similarity">
    <text evidence="6">Belongs to the TRAFAC class TrmE-Era-EngA-EngB-Septin-like GTPase superfamily. Septin GTPase family.</text>
</comment>
<gene>
    <name evidence="9" type="ORF">HK103_004542</name>
</gene>
<protein>
    <recommendedName>
        <fullName evidence="8">Septin-type G domain-containing protein</fullName>
    </recommendedName>
</protein>
<comment type="caution">
    <text evidence="9">The sequence shown here is derived from an EMBL/GenBank/DDBJ whole genome shotgun (WGS) entry which is preliminary data.</text>
</comment>
<keyword evidence="1" id="KW-0132">Cell division</keyword>
<evidence type="ECO:0000313" key="10">
    <source>
        <dbReference type="Proteomes" id="UP001210925"/>
    </source>
</evidence>
<evidence type="ECO:0000256" key="4">
    <source>
        <dbReference type="ARBA" id="ARBA00023134"/>
    </source>
</evidence>
<dbReference type="PANTHER" id="PTHR18884">
    <property type="entry name" value="SEPTIN"/>
    <property type="match status" value="1"/>
</dbReference>
<dbReference type="PIRSF" id="PIRSF006698">
    <property type="entry name" value="Septin"/>
    <property type="match status" value="1"/>
</dbReference>
<reference evidence="9" key="1">
    <citation type="submission" date="2020-05" db="EMBL/GenBank/DDBJ databases">
        <title>Phylogenomic resolution of chytrid fungi.</title>
        <authorList>
            <person name="Stajich J.E."/>
            <person name="Amses K."/>
            <person name="Simmons R."/>
            <person name="Seto K."/>
            <person name="Myers J."/>
            <person name="Bonds A."/>
            <person name="Quandt C.A."/>
            <person name="Barry K."/>
            <person name="Liu P."/>
            <person name="Grigoriev I."/>
            <person name="Longcore J.E."/>
            <person name="James T.Y."/>
        </authorList>
    </citation>
    <scope>NUCLEOTIDE SEQUENCE</scope>
    <source>
        <strain evidence="9">PLAUS21</strain>
    </source>
</reference>
<keyword evidence="3 7" id="KW-0175">Coiled coil</keyword>
<dbReference type="Pfam" id="PF00735">
    <property type="entry name" value="Septin"/>
    <property type="match status" value="1"/>
</dbReference>
<dbReference type="GO" id="GO:0032161">
    <property type="term" value="C:cleavage apparatus septin structure"/>
    <property type="evidence" value="ECO:0007669"/>
    <property type="project" value="UniProtKB-ARBA"/>
</dbReference>
<keyword evidence="10" id="KW-1185">Reference proteome</keyword>
<proteinExistence type="inferred from homology"/>
<dbReference type="FunFam" id="3.40.50.300:FF:000162">
    <property type="entry name" value="septin-7 isoform X1"/>
    <property type="match status" value="1"/>
</dbReference>
<keyword evidence="5" id="KW-0131">Cell cycle</keyword>